<reference evidence="1" key="2">
    <citation type="submission" date="2015-06" db="UniProtKB">
        <authorList>
            <consortium name="EnsemblMetazoa"/>
        </authorList>
    </citation>
    <scope>IDENTIFICATION</scope>
</reference>
<dbReference type="Proteomes" id="UP000015102">
    <property type="component" value="Unassembled WGS sequence"/>
</dbReference>
<dbReference type="HOGENOM" id="CLU_2190543_0_0_1"/>
<proteinExistence type="predicted"/>
<sequence length="109" mass="12321">FTKNRIRILLQGVVESSQQFQNIHFQNTVHFQHANSEIPIFAQIISDIVVGTAGSTCNPKIKQYPAVPFSSDDFHNAHGIRNCKSDGLPDLDHFKSNVKKRQVDFLNKS</sequence>
<evidence type="ECO:0000313" key="1">
    <source>
        <dbReference type="EnsemblMetazoa" id="MESCA010771-PA"/>
    </source>
</evidence>
<evidence type="ECO:0000313" key="2">
    <source>
        <dbReference type="Proteomes" id="UP000015102"/>
    </source>
</evidence>
<dbReference type="AlphaFoldDB" id="T1H3E6"/>
<dbReference type="EMBL" id="CAQQ02126639">
    <property type="status" value="NOT_ANNOTATED_CDS"/>
    <property type="molecule type" value="Genomic_DNA"/>
</dbReference>
<dbReference type="EnsemblMetazoa" id="MESCA010771-RA">
    <property type="protein sequence ID" value="MESCA010771-PA"/>
    <property type="gene ID" value="MESCA010771"/>
</dbReference>
<organism evidence="1 2">
    <name type="scientific">Megaselia scalaris</name>
    <name type="common">Humpbacked fly</name>
    <name type="synonym">Phora scalaris</name>
    <dbReference type="NCBI Taxonomy" id="36166"/>
    <lineage>
        <taxon>Eukaryota</taxon>
        <taxon>Metazoa</taxon>
        <taxon>Ecdysozoa</taxon>
        <taxon>Arthropoda</taxon>
        <taxon>Hexapoda</taxon>
        <taxon>Insecta</taxon>
        <taxon>Pterygota</taxon>
        <taxon>Neoptera</taxon>
        <taxon>Endopterygota</taxon>
        <taxon>Diptera</taxon>
        <taxon>Brachycera</taxon>
        <taxon>Muscomorpha</taxon>
        <taxon>Platypezoidea</taxon>
        <taxon>Phoridae</taxon>
        <taxon>Megaseliini</taxon>
        <taxon>Megaselia</taxon>
    </lineage>
</organism>
<name>T1H3E6_MEGSC</name>
<accession>T1H3E6</accession>
<reference evidence="2" key="1">
    <citation type="submission" date="2013-02" db="EMBL/GenBank/DDBJ databases">
        <authorList>
            <person name="Hughes D."/>
        </authorList>
    </citation>
    <scope>NUCLEOTIDE SEQUENCE</scope>
    <source>
        <strain>Durham</strain>
        <strain evidence="2">NC isolate 2 -- Noor lab</strain>
    </source>
</reference>
<keyword evidence="2" id="KW-1185">Reference proteome</keyword>
<dbReference type="Gene3D" id="3.20.20.80">
    <property type="entry name" value="Glycosidases"/>
    <property type="match status" value="1"/>
</dbReference>
<dbReference type="EMBL" id="CAQQ02126638">
    <property type="status" value="NOT_ANNOTATED_CDS"/>
    <property type="molecule type" value="Genomic_DNA"/>
</dbReference>
<protein>
    <submittedName>
        <fullName evidence="1">Uncharacterized protein</fullName>
    </submittedName>
</protein>